<evidence type="ECO:0000313" key="1">
    <source>
        <dbReference type="EMBL" id="KAJ2797759.1"/>
    </source>
</evidence>
<protein>
    <submittedName>
        <fullName evidence="1">Uncharacterized protein</fullName>
    </submittedName>
</protein>
<comment type="caution">
    <text evidence="1">The sequence shown here is derived from an EMBL/GenBank/DDBJ whole genome shotgun (WGS) entry which is preliminary data.</text>
</comment>
<proteinExistence type="predicted"/>
<sequence length="449" mass="48732">QAQQCAVPFCRNNPRFATRIKLLSRITIDSLALELAERACDSSGGEERMPHSESELNGFGREAPPSTQRASSSNSNSGKSRQSFLQTYTTLVQRLLGYGQTSAVATDDDDEVDDRGTLHQNIRTAFRHPEVMSVELEALNANSSGLQQPVSLNPTAKSVMVPAATLPGHPPLKNLPRLTVPEHLLLCEESGEPLIAVSQLDAQTAQLVSAIGGKLLHNTLSAVLASPSLLARCFLSNDSNAPLGMDLVAVVAFCNSANVATETVNLTAALDTGISSIERLLRQNYSFLDKPALARAAAILALVAAVLPSDDNKTASGMMIRIACVVIRLVYPDAADRKPDGPALGWFSRYAQNSSMRQQWMTWWARVPAAVVRRWITVLRADALESVERLLSGLTSDRIIAMRLIEGEGSVRWVGSLELLRLLDDANEQLCNYQLDFTERLACQTKDGA</sequence>
<accession>A0ACC1KYR2</accession>
<dbReference type="Proteomes" id="UP001140096">
    <property type="component" value="Unassembled WGS sequence"/>
</dbReference>
<gene>
    <name evidence="1" type="ORF">H4S07_005864</name>
</gene>
<evidence type="ECO:0000313" key="2">
    <source>
        <dbReference type="Proteomes" id="UP001140096"/>
    </source>
</evidence>
<reference evidence="1" key="1">
    <citation type="submission" date="2022-07" db="EMBL/GenBank/DDBJ databases">
        <title>Phylogenomic reconstructions and comparative analyses of Kickxellomycotina fungi.</title>
        <authorList>
            <person name="Reynolds N.K."/>
            <person name="Stajich J.E."/>
            <person name="Barry K."/>
            <person name="Grigoriev I.V."/>
            <person name="Crous P."/>
            <person name="Smith M.E."/>
        </authorList>
    </citation>
    <scope>NUCLEOTIDE SEQUENCE</scope>
    <source>
        <strain evidence="1">CBS 102833</strain>
    </source>
</reference>
<organism evidence="1 2">
    <name type="scientific">Coemansia furcata</name>
    <dbReference type="NCBI Taxonomy" id="417177"/>
    <lineage>
        <taxon>Eukaryota</taxon>
        <taxon>Fungi</taxon>
        <taxon>Fungi incertae sedis</taxon>
        <taxon>Zoopagomycota</taxon>
        <taxon>Kickxellomycotina</taxon>
        <taxon>Kickxellomycetes</taxon>
        <taxon>Kickxellales</taxon>
        <taxon>Kickxellaceae</taxon>
        <taxon>Coemansia</taxon>
    </lineage>
</organism>
<keyword evidence="2" id="KW-1185">Reference proteome</keyword>
<feature type="non-terminal residue" evidence="1">
    <location>
        <position position="449"/>
    </location>
</feature>
<name>A0ACC1KYR2_9FUNG</name>
<dbReference type="EMBL" id="JANBUP010003130">
    <property type="protein sequence ID" value="KAJ2797759.1"/>
    <property type="molecule type" value="Genomic_DNA"/>
</dbReference>
<feature type="non-terminal residue" evidence="1">
    <location>
        <position position="1"/>
    </location>
</feature>